<feature type="transmembrane region" description="Helical" evidence="1">
    <location>
        <begin position="96"/>
        <end position="115"/>
    </location>
</feature>
<dbReference type="Proteomes" id="UP001175261">
    <property type="component" value="Unassembled WGS sequence"/>
</dbReference>
<dbReference type="AlphaFoldDB" id="A0AA39GTK9"/>
<evidence type="ECO:0000313" key="2">
    <source>
        <dbReference type="EMBL" id="KAK0392289.1"/>
    </source>
</evidence>
<reference evidence="2" key="1">
    <citation type="submission" date="2022-10" db="EMBL/GenBank/DDBJ databases">
        <title>Determination and structural analysis of whole genome sequence of Sarocladium strictum F4-1.</title>
        <authorList>
            <person name="Hu L."/>
            <person name="Jiang Y."/>
        </authorList>
    </citation>
    <scope>NUCLEOTIDE SEQUENCE</scope>
    <source>
        <strain evidence="2">F4-1</strain>
    </source>
</reference>
<keyword evidence="1" id="KW-0472">Membrane</keyword>
<evidence type="ECO:0000256" key="1">
    <source>
        <dbReference type="SAM" id="Phobius"/>
    </source>
</evidence>
<gene>
    <name evidence="2" type="ORF">NLU13_1785</name>
</gene>
<sequence length="156" mass="16925">MFGKNGLVGTTFAAYNPRGRSVGGMLRVATMILILIVRTIHLAVYIARSAINARIAALVVGCIFGFLGTIFVAFSLAQLGAAQGKRRALGINWGRWHFDIILGLTLVVAAVLMIFSLITGGRNRNNGFFSAWCIQWVFISLFAWIAAKPGTTESYV</sequence>
<evidence type="ECO:0000313" key="3">
    <source>
        <dbReference type="Proteomes" id="UP001175261"/>
    </source>
</evidence>
<feature type="transmembrane region" description="Helical" evidence="1">
    <location>
        <begin position="55"/>
        <end position="76"/>
    </location>
</feature>
<keyword evidence="1" id="KW-0812">Transmembrane</keyword>
<feature type="transmembrane region" description="Helical" evidence="1">
    <location>
        <begin position="127"/>
        <end position="147"/>
    </location>
</feature>
<comment type="caution">
    <text evidence="2">The sequence shown here is derived from an EMBL/GenBank/DDBJ whole genome shotgun (WGS) entry which is preliminary data.</text>
</comment>
<name>A0AA39GTK9_SARSR</name>
<dbReference type="EMBL" id="JAPDFR010000001">
    <property type="protein sequence ID" value="KAK0392289.1"/>
    <property type="molecule type" value="Genomic_DNA"/>
</dbReference>
<feature type="transmembrane region" description="Helical" evidence="1">
    <location>
        <begin position="25"/>
        <end position="46"/>
    </location>
</feature>
<proteinExistence type="predicted"/>
<organism evidence="2 3">
    <name type="scientific">Sarocladium strictum</name>
    <name type="common">Black bundle disease fungus</name>
    <name type="synonym">Acremonium strictum</name>
    <dbReference type="NCBI Taxonomy" id="5046"/>
    <lineage>
        <taxon>Eukaryota</taxon>
        <taxon>Fungi</taxon>
        <taxon>Dikarya</taxon>
        <taxon>Ascomycota</taxon>
        <taxon>Pezizomycotina</taxon>
        <taxon>Sordariomycetes</taxon>
        <taxon>Hypocreomycetidae</taxon>
        <taxon>Hypocreales</taxon>
        <taxon>Sarocladiaceae</taxon>
        <taxon>Sarocladium</taxon>
    </lineage>
</organism>
<keyword evidence="1" id="KW-1133">Transmembrane helix</keyword>
<keyword evidence="3" id="KW-1185">Reference proteome</keyword>
<protein>
    <submittedName>
        <fullName evidence="2">Uncharacterized protein</fullName>
    </submittedName>
</protein>
<accession>A0AA39GTK9</accession>